<dbReference type="Proteomes" id="UP000199258">
    <property type="component" value="Unassembled WGS sequence"/>
</dbReference>
<accession>A0A1G8ETJ8</accession>
<dbReference type="InterPro" id="IPR019606">
    <property type="entry name" value="GerMN"/>
</dbReference>
<feature type="domain" description="GerMN" evidence="1">
    <location>
        <begin position="107"/>
        <end position="204"/>
    </location>
</feature>
<dbReference type="STRING" id="335973.SAMN04488693_102237"/>
<name>A0A1G8ETJ8_9MICC</name>
<organism evidence="2 3">
    <name type="scientific">Arthrobacter subterraneus</name>
    <dbReference type="NCBI Taxonomy" id="335973"/>
    <lineage>
        <taxon>Bacteria</taxon>
        <taxon>Bacillati</taxon>
        <taxon>Actinomycetota</taxon>
        <taxon>Actinomycetes</taxon>
        <taxon>Micrococcales</taxon>
        <taxon>Micrococcaceae</taxon>
        <taxon>Arthrobacter</taxon>
    </lineage>
</organism>
<evidence type="ECO:0000259" key="1">
    <source>
        <dbReference type="SMART" id="SM00909"/>
    </source>
</evidence>
<evidence type="ECO:0000313" key="3">
    <source>
        <dbReference type="Proteomes" id="UP000199258"/>
    </source>
</evidence>
<gene>
    <name evidence="2" type="ORF">SAMN04488693_102237</name>
</gene>
<dbReference type="SMART" id="SM00909">
    <property type="entry name" value="Germane"/>
    <property type="match status" value="1"/>
</dbReference>
<dbReference type="Pfam" id="PF10646">
    <property type="entry name" value="Germane"/>
    <property type="match status" value="1"/>
</dbReference>
<evidence type="ECO:0000313" key="2">
    <source>
        <dbReference type="EMBL" id="SDH73174.1"/>
    </source>
</evidence>
<reference evidence="2 3" key="1">
    <citation type="submission" date="2016-10" db="EMBL/GenBank/DDBJ databases">
        <authorList>
            <person name="de Groot N.N."/>
        </authorList>
    </citation>
    <scope>NUCLEOTIDE SEQUENCE [LARGE SCALE GENOMIC DNA]</scope>
    <source>
        <strain evidence="2 3">NP_1H</strain>
    </source>
</reference>
<sequence length="327" mass="33805">MEREEQEQVSPFLLPRCRPAAPARAAVFVAVALALQACTVQAPTGPDAAITSEAEVLLESAASMPEVALRSPAAVDAAPLLPVYWLGDRNGLLYREFLPAESTGDPVAAAVQAMTSAEPLDHDYYSPWQPASSVNTSISPDNVITVDISSDSFTAGIDAAAAGQAIQQLVYTATAAAANSGLVSGGNPSSVRLLVDGKAGYTAFGHIGLGAVLQRDVSAVAPVWIINPQDGSVRSDRTVIIQGSTTTTHTGLEWRVRRVDGGGVPAEDVVAGTVPVEEGTGTVGLYEFSVALEQGTYLVEVYEGSETEPGSGPAENAIADDKLISLS</sequence>
<dbReference type="EMBL" id="FNDT01000002">
    <property type="protein sequence ID" value="SDH73174.1"/>
    <property type="molecule type" value="Genomic_DNA"/>
</dbReference>
<keyword evidence="3" id="KW-1185">Reference proteome</keyword>
<dbReference type="AlphaFoldDB" id="A0A1G8ETJ8"/>
<proteinExistence type="predicted"/>
<dbReference type="OrthoDB" id="4843507at2"/>
<protein>
    <submittedName>
        <fullName evidence="2">Sporulation and spore germination</fullName>
    </submittedName>
</protein>